<dbReference type="SUPFAM" id="SSF51395">
    <property type="entry name" value="FMN-linked oxidoreductases"/>
    <property type="match status" value="1"/>
</dbReference>
<dbReference type="EMBL" id="CP027059">
    <property type="protein sequence ID" value="UQZ85761.1"/>
    <property type="molecule type" value="Genomic_DNA"/>
</dbReference>
<evidence type="ECO:0000256" key="7">
    <source>
        <dbReference type="SAM" id="MobiDB-lite"/>
    </source>
</evidence>
<reference evidence="10" key="1">
    <citation type="submission" date="2018-02" db="EMBL/GenBank/DDBJ databases">
        <authorList>
            <person name="Kim S.-K."/>
            <person name="Jung H.-I."/>
            <person name="Lee S.-W."/>
        </authorList>
    </citation>
    <scope>NUCLEOTIDE SEQUENCE</scope>
    <source>
        <strain evidence="10">SK3146</strain>
    </source>
</reference>
<dbReference type="GO" id="GO:0106430">
    <property type="term" value="F:dihydroorotate dehydrogenase (quinone) activity"/>
    <property type="evidence" value="ECO:0007669"/>
    <property type="project" value="UniProtKB-EC"/>
</dbReference>
<feature type="domain" description="Dihydroorotate dehydrogenase catalytic" evidence="9">
    <location>
        <begin position="55"/>
        <end position="332"/>
    </location>
</feature>
<evidence type="ECO:0000313" key="11">
    <source>
        <dbReference type="Proteomes" id="UP001057134"/>
    </source>
</evidence>
<keyword evidence="6 10" id="KW-0560">Oxidoreductase</keyword>
<dbReference type="InterPro" id="IPR005720">
    <property type="entry name" value="Dihydroorotate_DH_cat"/>
</dbReference>
<name>A0ABY4RT46_9BACL</name>
<evidence type="ECO:0000256" key="6">
    <source>
        <dbReference type="ARBA" id="ARBA00023002"/>
    </source>
</evidence>
<proteinExistence type="predicted"/>
<dbReference type="InterPro" id="IPR013785">
    <property type="entry name" value="Aldolase_TIM"/>
</dbReference>
<feature type="transmembrane region" description="Helical" evidence="8">
    <location>
        <begin position="564"/>
        <end position="584"/>
    </location>
</feature>
<comment type="cofactor">
    <cofactor evidence="1">
        <name>FMN</name>
        <dbReference type="ChEBI" id="CHEBI:58210"/>
    </cofactor>
</comment>
<feature type="transmembrane region" description="Helical" evidence="8">
    <location>
        <begin position="409"/>
        <end position="427"/>
    </location>
</feature>
<accession>A0ABY4RT46</accession>
<dbReference type="InterPro" id="IPR050074">
    <property type="entry name" value="DHO_dehydrogenase"/>
</dbReference>
<keyword evidence="5" id="KW-0665">Pyrimidine biosynthesis</keyword>
<dbReference type="EC" id="1.3.5.2" evidence="10"/>
<sequence>MPDWSYQTLFRPLLFRLPPKLARDLTLHAMGALAKLPGGRLLIRTMGHMEPSPLLESELAGVPLPYPVGLSGGLDPRGVAHRALAQFGLGFIEIGPVTVRELKDSRTIRRDIPNEAIVYPDAAANPGLDATLRRLQRKRGHPLPLMLRIRSMPGSSPAQALQEERRLLAELRPYAAAFYIEAPDPGWPLQESLAHLQAIAASAERLPQDARQADAAPPLLLYAPPDYPQERLAQLLHGIRSAPGPWAGVVIGDAACGEGGAIVGRACRDAAAERVALLRELGGPEMKIVAGGGVHEPEDALELRRAGADFVQLHSGLVYAGPGLAKRINEAILYETLRASEAPAPPSFWHGWGWMCLLGLGMIVGGVLAWIIAATTVVLPYDTAFLGMEPAALTQANPYLLGFMSHDRVTLAGTMISIGIIYGQLAYHGLGKGLHWAKTALTTSCIVGFSSFFLYLGYGYFDPLHASAAAILLPMFILSMRRQEDLPPRERPNLLNDRIWRRAQWGQLMMVSLGLALAIGGLVISFVGVTAVFVPEDLQYLCATPEMLAAINDKLLPLIAHDRAGFGGALFADALALLAAALWGIRQGSRWLWWTFLLGGLPGFLAGFSVHQQIGYTNAWHLLPAYFAFALYVLGLLFLYPYMMSRQAGSPVDQRQPGPSAHIKRKSMT</sequence>
<dbReference type="Gene3D" id="3.20.20.70">
    <property type="entry name" value="Aldolase class I"/>
    <property type="match status" value="1"/>
</dbReference>
<dbReference type="PANTHER" id="PTHR48109:SF4">
    <property type="entry name" value="DIHYDROOROTATE DEHYDROGENASE (QUINONE), MITOCHONDRIAL"/>
    <property type="match status" value="1"/>
</dbReference>
<evidence type="ECO:0000256" key="4">
    <source>
        <dbReference type="ARBA" id="ARBA00022643"/>
    </source>
</evidence>
<evidence type="ECO:0000256" key="3">
    <source>
        <dbReference type="ARBA" id="ARBA00022630"/>
    </source>
</evidence>
<dbReference type="Proteomes" id="UP001057134">
    <property type="component" value="Chromosome"/>
</dbReference>
<evidence type="ECO:0000256" key="8">
    <source>
        <dbReference type="SAM" id="Phobius"/>
    </source>
</evidence>
<evidence type="ECO:0000259" key="9">
    <source>
        <dbReference type="Pfam" id="PF01180"/>
    </source>
</evidence>
<evidence type="ECO:0000256" key="1">
    <source>
        <dbReference type="ARBA" id="ARBA00001917"/>
    </source>
</evidence>
<evidence type="ECO:0000313" key="10">
    <source>
        <dbReference type="EMBL" id="UQZ85761.1"/>
    </source>
</evidence>
<evidence type="ECO:0000256" key="5">
    <source>
        <dbReference type="ARBA" id="ARBA00022975"/>
    </source>
</evidence>
<evidence type="ECO:0000256" key="2">
    <source>
        <dbReference type="ARBA" id="ARBA00004725"/>
    </source>
</evidence>
<keyword evidence="8" id="KW-0472">Membrane</keyword>
<dbReference type="PANTHER" id="PTHR48109">
    <property type="entry name" value="DIHYDROOROTATE DEHYDROGENASE (QUINONE), MITOCHONDRIAL-RELATED"/>
    <property type="match status" value="1"/>
</dbReference>
<keyword evidence="8" id="KW-0812">Transmembrane</keyword>
<dbReference type="Pfam" id="PF01180">
    <property type="entry name" value="DHO_dh"/>
    <property type="match status" value="1"/>
</dbReference>
<keyword evidence="8" id="KW-1133">Transmembrane helix</keyword>
<feature type="transmembrane region" description="Helical" evidence="8">
    <location>
        <begin position="591"/>
        <end position="610"/>
    </location>
</feature>
<comment type="pathway">
    <text evidence="2">Pyrimidine metabolism; UMP biosynthesis via de novo pathway.</text>
</comment>
<reference evidence="10" key="2">
    <citation type="journal article" date="2021" name="J Anim Sci Technol">
        <title>Complete genome sequence of Paenibacillus konkukensis sp. nov. SK3146 as a potential probiotic strain.</title>
        <authorList>
            <person name="Jung H.I."/>
            <person name="Park S."/>
            <person name="Niu K.M."/>
            <person name="Lee S.W."/>
            <person name="Kothari D."/>
            <person name="Yi K.J."/>
            <person name="Kim S.K."/>
        </authorList>
    </citation>
    <scope>NUCLEOTIDE SEQUENCE</scope>
    <source>
        <strain evidence="10">SK3146</strain>
    </source>
</reference>
<feature type="transmembrane region" description="Helical" evidence="8">
    <location>
        <begin position="622"/>
        <end position="640"/>
    </location>
</feature>
<keyword evidence="4" id="KW-0288">FMN</keyword>
<feature type="transmembrane region" description="Helical" evidence="8">
    <location>
        <begin position="357"/>
        <end position="381"/>
    </location>
</feature>
<dbReference type="RefSeq" id="WP_249861361.1">
    <property type="nucleotide sequence ID" value="NZ_CP027059.1"/>
</dbReference>
<keyword evidence="11" id="KW-1185">Reference proteome</keyword>
<gene>
    <name evidence="10" type="primary">pyrD_2</name>
    <name evidence="10" type="ORF">SK3146_05050</name>
</gene>
<feature type="transmembrane region" description="Helical" evidence="8">
    <location>
        <begin position="508"/>
        <end position="534"/>
    </location>
</feature>
<keyword evidence="3" id="KW-0285">Flavoprotein</keyword>
<organism evidence="10 11">
    <name type="scientific">Paenibacillus konkukensis</name>
    <dbReference type="NCBI Taxonomy" id="2020716"/>
    <lineage>
        <taxon>Bacteria</taxon>
        <taxon>Bacillati</taxon>
        <taxon>Bacillota</taxon>
        <taxon>Bacilli</taxon>
        <taxon>Bacillales</taxon>
        <taxon>Paenibacillaceae</taxon>
        <taxon>Paenibacillus</taxon>
    </lineage>
</organism>
<protein>
    <submittedName>
        <fullName evidence="10">Dihydroorotate dehydrogenase (Quinone)</fullName>
        <ecNumber evidence="10">1.3.5.2</ecNumber>
    </submittedName>
</protein>
<feature type="region of interest" description="Disordered" evidence="7">
    <location>
        <begin position="649"/>
        <end position="669"/>
    </location>
</feature>